<sequence>MDLHYYGKTSAKVKNTCFDLNGHAIFEQPSSHQFGIKSKEIRMQSMTKTAVIQPKPFVNKPIRNLSGLFPLSRALALMPCAKDDQIHRSLVTYAVVTHVAYRVINVSVLAYFLVTTETSVTLYTLLALVTVLKCLCATVHIVVILRSRELLLKLTSDLEESDFFNNVYRKLTNFSIIYEIYLYSAGQFLQKRWLAAFRDVFSSLDVLCPIFIILQYCTFLKIATNRLRKTRLNLIVHFYKANEYLEDHLKNLQFIEGINGVYTHQMFFCVFYLGFDFFVASYDTLEKVLTGKNLEWTLCTVSYSTLCLFSVFVLCRACEVTKSKAEKFNFELYELMNRNRSLRCNDELMLYVRANPQVTFTGSNFFFIGYPLLTSIIAASTTYLVILASFGEHEQ</sequence>
<dbReference type="InterPro" id="IPR013604">
    <property type="entry name" value="7TM_chemorcpt"/>
</dbReference>
<evidence type="ECO:0000313" key="8">
    <source>
        <dbReference type="Proteomes" id="UP001307889"/>
    </source>
</evidence>
<evidence type="ECO:0000256" key="2">
    <source>
        <dbReference type="ARBA" id="ARBA00022475"/>
    </source>
</evidence>
<keyword evidence="8" id="KW-1185">Reference proteome</keyword>
<feature type="transmembrane region" description="Helical" evidence="6">
    <location>
        <begin position="120"/>
        <end position="145"/>
    </location>
</feature>
<feature type="transmembrane region" description="Helical" evidence="6">
    <location>
        <begin position="171"/>
        <end position="189"/>
    </location>
</feature>
<keyword evidence="4 6" id="KW-1133">Transmembrane helix</keyword>
<evidence type="ECO:0000256" key="3">
    <source>
        <dbReference type="ARBA" id="ARBA00022692"/>
    </source>
</evidence>
<comment type="similarity">
    <text evidence="6">Belongs to the insect chemoreceptor superfamily. Gustatory receptor (GR) family.</text>
</comment>
<keyword evidence="6" id="KW-0675">Receptor</keyword>
<dbReference type="Proteomes" id="UP001307889">
    <property type="component" value="Chromosome 3"/>
</dbReference>
<proteinExistence type="inferred from homology"/>
<evidence type="ECO:0000313" key="7">
    <source>
        <dbReference type="EMBL" id="BES92765.1"/>
    </source>
</evidence>
<dbReference type="Pfam" id="PF08395">
    <property type="entry name" value="7tm_7"/>
    <property type="match status" value="1"/>
</dbReference>
<keyword evidence="6" id="KW-0807">Transducer</keyword>
<dbReference type="EMBL" id="AP028911">
    <property type="protein sequence ID" value="BES92765.1"/>
    <property type="molecule type" value="Genomic_DNA"/>
</dbReference>
<feature type="transmembrane region" description="Helical" evidence="6">
    <location>
        <begin position="365"/>
        <end position="390"/>
    </location>
</feature>
<keyword evidence="3 6" id="KW-0812">Transmembrane</keyword>
<comment type="subcellular location">
    <subcellularLocation>
        <location evidence="1 6">Cell membrane</location>
        <topology evidence="1 6">Multi-pass membrane protein</topology>
    </subcellularLocation>
</comment>
<evidence type="ECO:0000256" key="1">
    <source>
        <dbReference type="ARBA" id="ARBA00004651"/>
    </source>
</evidence>
<evidence type="ECO:0000256" key="5">
    <source>
        <dbReference type="ARBA" id="ARBA00023136"/>
    </source>
</evidence>
<feature type="transmembrane region" description="Helical" evidence="6">
    <location>
        <begin position="261"/>
        <end position="282"/>
    </location>
</feature>
<feature type="transmembrane region" description="Helical" evidence="6">
    <location>
        <begin position="294"/>
        <end position="315"/>
    </location>
</feature>
<name>A0ABN7AKK1_9HEMI</name>
<feature type="transmembrane region" description="Helical" evidence="6">
    <location>
        <begin position="201"/>
        <end position="223"/>
    </location>
</feature>
<keyword evidence="2 6" id="KW-1003">Cell membrane</keyword>
<evidence type="ECO:0000256" key="6">
    <source>
        <dbReference type="RuleBase" id="RU363108"/>
    </source>
</evidence>
<protein>
    <recommendedName>
        <fullName evidence="6">Gustatory receptor</fullName>
    </recommendedName>
</protein>
<accession>A0ABN7AKK1</accession>
<reference evidence="7 8" key="1">
    <citation type="submission" date="2023-09" db="EMBL/GenBank/DDBJ databases">
        <title>Nesidiocoris tenuis whole genome shotgun sequence.</title>
        <authorList>
            <person name="Shibata T."/>
            <person name="Shimoda M."/>
            <person name="Kobayashi T."/>
            <person name="Uehara T."/>
        </authorList>
    </citation>
    <scope>NUCLEOTIDE SEQUENCE [LARGE SCALE GENOMIC DNA]</scope>
    <source>
        <strain evidence="7 8">Japan</strain>
    </source>
</reference>
<keyword evidence="5 6" id="KW-0472">Membrane</keyword>
<organism evidence="7 8">
    <name type="scientific">Nesidiocoris tenuis</name>
    <dbReference type="NCBI Taxonomy" id="355587"/>
    <lineage>
        <taxon>Eukaryota</taxon>
        <taxon>Metazoa</taxon>
        <taxon>Ecdysozoa</taxon>
        <taxon>Arthropoda</taxon>
        <taxon>Hexapoda</taxon>
        <taxon>Insecta</taxon>
        <taxon>Pterygota</taxon>
        <taxon>Neoptera</taxon>
        <taxon>Paraneoptera</taxon>
        <taxon>Hemiptera</taxon>
        <taxon>Heteroptera</taxon>
        <taxon>Panheteroptera</taxon>
        <taxon>Cimicomorpha</taxon>
        <taxon>Miridae</taxon>
        <taxon>Dicyphina</taxon>
        <taxon>Nesidiocoris</taxon>
    </lineage>
</organism>
<evidence type="ECO:0000256" key="4">
    <source>
        <dbReference type="ARBA" id="ARBA00022989"/>
    </source>
</evidence>
<feature type="transmembrane region" description="Helical" evidence="6">
    <location>
        <begin position="90"/>
        <end position="114"/>
    </location>
</feature>
<gene>
    <name evidence="7" type="ORF">NTJ_05576</name>
</gene>
<comment type="function">
    <text evidence="6">Gustatory receptor which mediates acceptance or avoidance behavior, depending on its substrates.</text>
</comment>